<dbReference type="GO" id="GO:0008270">
    <property type="term" value="F:zinc ion binding"/>
    <property type="evidence" value="ECO:0007669"/>
    <property type="project" value="UniProtKB-KW"/>
</dbReference>
<dbReference type="Gene3D" id="2.20.25.240">
    <property type="match status" value="1"/>
</dbReference>
<reference evidence="5 6" key="1">
    <citation type="journal article" date="2017" name="BMC Biol.">
        <title>Genomic innovations, transcriptional plasticity and gene loss underlying the evolution and divergence of two highly polyphagous and invasive Helicoverpa pest species.</title>
        <authorList>
            <person name="Pearce S.L."/>
            <person name="Clarke D.F."/>
            <person name="East P.D."/>
            <person name="Elfekih S."/>
            <person name="Gordon K.H."/>
            <person name="Jermiin L.S."/>
            <person name="McGaughran A."/>
            <person name="Oakeshott J.G."/>
            <person name="Papanikolaou A."/>
            <person name="Perera O.P."/>
            <person name="Rane R.V."/>
            <person name="Richards S."/>
            <person name="Tay W.T."/>
            <person name="Walsh T.K."/>
            <person name="Anderson A."/>
            <person name="Anderson C.J."/>
            <person name="Asgari S."/>
            <person name="Board P.G."/>
            <person name="Bretschneider A."/>
            <person name="Campbell P.M."/>
            <person name="Chertemps T."/>
            <person name="Christeller J.T."/>
            <person name="Coppin C.W."/>
            <person name="Downes S.J."/>
            <person name="Duan G."/>
            <person name="Farnsworth C.A."/>
            <person name="Good R.T."/>
            <person name="Han L.B."/>
            <person name="Han Y.C."/>
            <person name="Hatje K."/>
            <person name="Horne I."/>
            <person name="Huang Y.P."/>
            <person name="Hughes D.S."/>
            <person name="Jacquin-Joly E."/>
            <person name="James W."/>
            <person name="Jhangiani S."/>
            <person name="Kollmar M."/>
            <person name="Kuwar S.S."/>
            <person name="Li S."/>
            <person name="Liu N.Y."/>
            <person name="Maibeche M.T."/>
            <person name="Miller J.R."/>
            <person name="Montagne N."/>
            <person name="Perry T."/>
            <person name="Qu J."/>
            <person name="Song S.V."/>
            <person name="Sutton G.G."/>
            <person name="Vogel H."/>
            <person name="Walenz B.P."/>
            <person name="Xu W."/>
            <person name="Zhang H.J."/>
            <person name="Zou Z."/>
            <person name="Batterham P."/>
            <person name="Edwards O.R."/>
            <person name="Feyereisen R."/>
            <person name="Gibbs R.A."/>
            <person name="Heckel D.G."/>
            <person name="McGrath A."/>
            <person name="Robin C."/>
            <person name="Scherer S.E."/>
            <person name="Worley K.C."/>
            <person name="Wu Y.D."/>
        </authorList>
    </citation>
    <scope>NUCLEOTIDE SEQUENCE [LARGE SCALE GENOMIC DNA]</scope>
    <source>
        <strain evidence="5">Harm_GR_Male_#8</strain>
        <tissue evidence="5">Whole organism</tissue>
    </source>
</reference>
<dbReference type="EMBL" id="KZ149939">
    <property type="protein sequence ID" value="PZC76994.1"/>
    <property type="molecule type" value="Genomic_DNA"/>
</dbReference>
<dbReference type="Pfam" id="PF04500">
    <property type="entry name" value="FLYWCH"/>
    <property type="match status" value="1"/>
</dbReference>
<evidence type="ECO:0000259" key="4">
    <source>
        <dbReference type="Pfam" id="PF04500"/>
    </source>
</evidence>
<evidence type="ECO:0000313" key="5">
    <source>
        <dbReference type="EMBL" id="PZC76994.1"/>
    </source>
</evidence>
<name>A0A2W1BTN6_HELAM</name>
<organism evidence="5 6">
    <name type="scientific">Helicoverpa armigera</name>
    <name type="common">Cotton bollworm</name>
    <name type="synonym">Heliothis armigera</name>
    <dbReference type="NCBI Taxonomy" id="29058"/>
    <lineage>
        <taxon>Eukaryota</taxon>
        <taxon>Metazoa</taxon>
        <taxon>Ecdysozoa</taxon>
        <taxon>Arthropoda</taxon>
        <taxon>Hexapoda</taxon>
        <taxon>Insecta</taxon>
        <taxon>Pterygota</taxon>
        <taxon>Neoptera</taxon>
        <taxon>Endopterygota</taxon>
        <taxon>Lepidoptera</taxon>
        <taxon>Glossata</taxon>
        <taxon>Ditrysia</taxon>
        <taxon>Noctuoidea</taxon>
        <taxon>Noctuidae</taxon>
        <taxon>Heliothinae</taxon>
        <taxon>Helicoverpa</taxon>
    </lineage>
</organism>
<gene>
    <name evidence="5" type="primary">HaOG203945</name>
    <name evidence="5" type="ORF">B5X24_HaOG203945</name>
</gene>
<accession>A0A2W1BTN6</accession>
<evidence type="ECO:0000313" key="6">
    <source>
        <dbReference type="Proteomes" id="UP000249218"/>
    </source>
</evidence>
<keyword evidence="6" id="KW-1185">Reference proteome</keyword>
<feature type="domain" description="FLYWCH-type" evidence="4">
    <location>
        <begin position="44"/>
        <end position="104"/>
    </location>
</feature>
<keyword evidence="3" id="KW-0862">Zinc</keyword>
<protein>
    <recommendedName>
        <fullName evidence="4">FLYWCH-type domain-containing protein</fullName>
    </recommendedName>
</protein>
<dbReference type="Proteomes" id="UP000249218">
    <property type="component" value="Unassembled WGS sequence"/>
</dbReference>
<dbReference type="AlphaFoldDB" id="A0A2W1BTN6"/>
<keyword evidence="2" id="KW-0863">Zinc-finger</keyword>
<evidence type="ECO:0000256" key="2">
    <source>
        <dbReference type="ARBA" id="ARBA00022771"/>
    </source>
</evidence>
<evidence type="ECO:0000256" key="1">
    <source>
        <dbReference type="ARBA" id="ARBA00022723"/>
    </source>
</evidence>
<keyword evidence="1" id="KW-0479">Metal-binding</keyword>
<dbReference type="InterPro" id="IPR007588">
    <property type="entry name" value="Znf_FLYWCH"/>
</dbReference>
<sequence length="105" mass="11933">MFSTTRKGNPVLIMGSNRYNLTTGYSGHKLRWACTKKMIGLPVFSTTRYGNPVLILGSNRYNLNPGYRSGPKLRFACTKKMTGCKAIVYTLDNVIVEYKRSHNHR</sequence>
<proteinExistence type="predicted"/>
<evidence type="ECO:0000256" key="3">
    <source>
        <dbReference type="ARBA" id="ARBA00022833"/>
    </source>
</evidence>